<feature type="compositionally biased region" description="Polar residues" evidence="2">
    <location>
        <begin position="168"/>
        <end position="185"/>
    </location>
</feature>
<dbReference type="GO" id="GO:0005737">
    <property type="term" value="C:cytoplasm"/>
    <property type="evidence" value="ECO:0007669"/>
    <property type="project" value="TreeGrafter"/>
</dbReference>
<evidence type="ECO:0000313" key="3">
    <source>
        <dbReference type="EMBL" id="CAI9761011.1"/>
    </source>
</evidence>
<feature type="compositionally biased region" description="Polar residues" evidence="2">
    <location>
        <begin position="326"/>
        <end position="361"/>
    </location>
</feature>
<dbReference type="GO" id="GO:0008017">
    <property type="term" value="F:microtubule binding"/>
    <property type="evidence" value="ECO:0007669"/>
    <property type="project" value="TreeGrafter"/>
</dbReference>
<feature type="compositionally biased region" description="Basic and acidic residues" evidence="2">
    <location>
        <begin position="151"/>
        <end position="166"/>
    </location>
</feature>
<protein>
    <recommendedName>
        <fullName evidence="5">AUGMIN subunit 8</fullName>
    </recommendedName>
</protein>
<evidence type="ECO:0008006" key="5">
    <source>
        <dbReference type="Google" id="ProtNLM"/>
    </source>
</evidence>
<proteinExistence type="inferred from homology"/>
<feature type="region of interest" description="Disordered" evidence="2">
    <location>
        <begin position="136"/>
        <end position="230"/>
    </location>
</feature>
<feature type="compositionally biased region" description="Low complexity" evidence="2">
    <location>
        <begin position="362"/>
        <end position="379"/>
    </location>
</feature>
<gene>
    <name evidence="3" type="ORF">FPE_LOCUS8441</name>
</gene>
<feature type="compositionally biased region" description="Pro residues" evidence="2">
    <location>
        <begin position="94"/>
        <end position="103"/>
    </location>
</feature>
<feature type="compositionally biased region" description="Low complexity" evidence="2">
    <location>
        <begin position="65"/>
        <end position="76"/>
    </location>
</feature>
<evidence type="ECO:0000256" key="1">
    <source>
        <dbReference type="ARBA" id="ARBA00010016"/>
    </source>
</evidence>
<reference evidence="3" key="1">
    <citation type="submission" date="2023-05" db="EMBL/GenBank/DDBJ databases">
        <authorList>
            <person name="Huff M."/>
        </authorList>
    </citation>
    <scope>NUCLEOTIDE SEQUENCE</scope>
</reference>
<evidence type="ECO:0000256" key="2">
    <source>
        <dbReference type="SAM" id="MobiDB-lite"/>
    </source>
</evidence>
<dbReference type="InterPro" id="IPR007573">
    <property type="entry name" value="QWRF"/>
</dbReference>
<dbReference type="EMBL" id="OU503040">
    <property type="protein sequence ID" value="CAI9761011.1"/>
    <property type="molecule type" value="Genomic_DNA"/>
</dbReference>
<dbReference type="GO" id="GO:0005880">
    <property type="term" value="C:nuclear microtubule"/>
    <property type="evidence" value="ECO:0007669"/>
    <property type="project" value="TreeGrafter"/>
</dbReference>
<comment type="similarity">
    <text evidence="1">Belongs to the QWRF family.</text>
</comment>
<keyword evidence="4" id="KW-1185">Reference proteome</keyword>
<dbReference type="PANTHER" id="PTHR31807">
    <property type="entry name" value="AUGMIN FAMILY MEMBER"/>
    <property type="match status" value="1"/>
</dbReference>
<feature type="region of interest" description="Disordered" evidence="2">
    <location>
        <begin position="1"/>
        <end position="107"/>
    </location>
</feature>
<organism evidence="3 4">
    <name type="scientific">Fraxinus pennsylvanica</name>
    <dbReference type="NCBI Taxonomy" id="56036"/>
    <lineage>
        <taxon>Eukaryota</taxon>
        <taxon>Viridiplantae</taxon>
        <taxon>Streptophyta</taxon>
        <taxon>Embryophyta</taxon>
        <taxon>Tracheophyta</taxon>
        <taxon>Spermatophyta</taxon>
        <taxon>Magnoliopsida</taxon>
        <taxon>eudicotyledons</taxon>
        <taxon>Gunneridae</taxon>
        <taxon>Pentapetalae</taxon>
        <taxon>asterids</taxon>
        <taxon>lamiids</taxon>
        <taxon>Lamiales</taxon>
        <taxon>Oleaceae</taxon>
        <taxon>Oleeae</taxon>
        <taxon>Fraxinus</taxon>
    </lineage>
</organism>
<evidence type="ECO:0000313" key="4">
    <source>
        <dbReference type="Proteomes" id="UP000834106"/>
    </source>
</evidence>
<feature type="compositionally biased region" description="Basic and acidic residues" evidence="2">
    <location>
        <begin position="33"/>
        <end position="48"/>
    </location>
</feature>
<feature type="compositionally biased region" description="Polar residues" evidence="2">
    <location>
        <begin position="196"/>
        <end position="209"/>
    </location>
</feature>
<name>A0AAD1Z0P5_9LAMI</name>
<feature type="compositionally biased region" description="Polar residues" evidence="2">
    <location>
        <begin position="136"/>
        <end position="148"/>
    </location>
</feature>
<dbReference type="AlphaFoldDB" id="A0AAD1Z0P5"/>
<dbReference type="Pfam" id="PF04484">
    <property type="entry name" value="QWRF"/>
    <property type="match status" value="1"/>
</dbReference>
<sequence length="639" mass="70447">MCTVWMDACESEQALQKRSTEETTRPPLVSADNKNETPRRSRTREVSSRYRSPTPSPAARPKCYPSPTVKVSSTSTLRAPKRAISAERKRPSRPSSPPSPSPSTPVQDTTAEMLLASRNIVGNRLPESLWPSTMRNRSVSFQSDTLTRPVNKMEKPVSRALSDRNLKPSLNITHRQGETPPSSGRPTPERKRSPLKGNNSVNLSENSRPADSLHSRLLDRHRWPSRTRGKVSSNILNRSIDITEKNSKASSLSHSGMGTRPIRRLSFDGASRPLQKSSSDLLTLVSSDGNESSSSNCCSADDSSLLIQKPGSSSLFDRTPLVNPAVRSQSLPHGSRPASPSATRGISPSRTKTVNSSSSIGPSPARVRPSSPSRQPQSSTSVLSFIADIKKGRKAANHIEDVHQLRLLYNRQLQWRYANAQADTVLRVQKVKAEDTLYRVWRTIVDLRDWVIGKRIYIQQLRLKLRLCTVLNNQVVCLDEWALIEIEHTNSLSWAIQDLQASTLRVPITGGARGNIEVVKAAVCSALEVMQAMGSSLCSVLSQVEGMNGLVSQLADVSAKQRAMLDECESLMASIVAMQAEENSLRTHLLQLKQAWEDDSGKATNLVGIAQSGFLDNGEERCFVGCLELPAWWSYLPKH</sequence>
<feature type="compositionally biased region" description="Basic and acidic residues" evidence="2">
    <location>
        <begin position="211"/>
        <end position="222"/>
    </location>
</feature>
<dbReference type="Proteomes" id="UP000834106">
    <property type="component" value="Chromosome 5"/>
</dbReference>
<accession>A0AAD1Z0P5</accession>
<feature type="region of interest" description="Disordered" evidence="2">
    <location>
        <begin position="313"/>
        <end position="379"/>
    </location>
</feature>
<dbReference type="PANTHER" id="PTHR31807:SF37">
    <property type="entry name" value="HAUS AUGMIN-LIKE COMPLEX SUBUNIT 8"/>
    <property type="match status" value="1"/>
</dbReference>
<dbReference type="GO" id="GO:0051225">
    <property type="term" value="P:spindle assembly"/>
    <property type="evidence" value="ECO:0007669"/>
    <property type="project" value="TreeGrafter"/>
</dbReference>